<gene>
    <name evidence="2" type="ORF">CEPIT_LOCUS9875</name>
</gene>
<comment type="caution">
    <text evidence="2">The sequence shown here is derived from an EMBL/GenBank/DDBJ whole genome shotgun (WGS) entry which is preliminary data.</text>
</comment>
<proteinExistence type="predicted"/>
<feature type="region of interest" description="Disordered" evidence="1">
    <location>
        <begin position="1"/>
        <end position="53"/>
    </location>
</feature>
<keyword evidence="3" id="KW-1185">Reference proteome</keyword>
<evidence type="ECO:0000256" key="1">
    <source>
        <dbReference type="SAM" id="MobiDB-lite"/>
    </source>
</evidence>
<evidence type="ECO:0000313" key="3">
    <source>
        <dbReference type="Proteomes" id="UP001152523"/>
    </source>
</evidence>
<accession>A0AAV0D251</accession>
<protein>
    <submittedName>
        <fullName evidence="2">Uncharacterized protein</fullName>
    </submittedName>
</protein>
<organism evidence="2 3">
    <name type="scientific">Cuscuta epithymum</name>
    <dbReference type="NCBI Taxonomy" id="186058"/>
    <lineage>
        <taxon>Eukaryota</taxon>
        <taxon>Viridiplantae</taxon>
        <taxon>Streptophyta</taxon>
        <taxon>Embryophyta</taxon>
        <taxon>Tracheophyta</taxon>
        <taxon>Spermatophyta</taxon>
        <taxon>Magnoliopsida</taxon>
        <taxon>eudicotyledons</taxon>
        <taxon>Gunneridae</taxon>
        <taxon>Pentapetalae</taxon>
        <taxon>asterids</taxon>
        <taxon>lamiids</taxon>
        <taxon>Solanales</taxon>
        <taxon>Convolvulaceae</taxon>
        <taxon>Cuscuteae</taxon>
        <taxon>Cuscuta</taxon>
        <taxon>Cuscuta subgen. Cuscuta</taxon>
    </lineage>
</organism>
<sequence>MTSKNHEEEVSSNFEEANSQTLEEGSSDRAVTLPTKEPTREDEATNVEVTSSPTIDLEHIEVVEEPNVETIEKPIYEVVDEPNVETNDESIVEVNEEPNIVDDVLIEDESEYIIDSLVKDIIDKEEAKDSEDKPNEVTTIDVNENIGNVGNVEPTVETTNGVRVPFDKSNAATLEPPKQPRWGTKPSFVSLFKDNRELNKGMKLMYIEPKNDIIDLSTRVLSSMIDIWGLM</sequence>
<name>A0AAV0D251_9ASTE</name>
<dbReference type="Proteomes" id="UP001152523">
    <property type="component" value="Unassembled WGS sequence"/>
</dbReference>
<evidence type="ECO:0000313" key="2">
    <source>
        <dbReference type="EMBL" id="CAH9086640.1"/>
    </source>
</evidence>
<dbReference type="EMBL" id="CAMAPF010000056">
    <property type="protein sequence ID" value="CAH9086640.1"/>
    <property type="molecule type" value="Genomic_DNA"/>
</dbReference>
<feature type="compositionally biased region" description="Polar residues" evidence="1">
    <location>
        <begin position="11"/>
        <end position="24"/>
    </location>
</feature>
<dbReference type="AlphaFoldDB" id="A0AAV0D251"/>
<reference evidence="2" key="1">
    <citation type="submission" date="2022-07" db="EMBL/GenBank/DDBJ databases">
        <authorList>
            <person name="Macas J."/>
            <person name="Novak P."/>
            <person name="Neumann P."/>
        </authorList>
    </citation>
    <scope>NUCLEOTIDE SEQUENCE</scope>
</reference>